<feature type="region of interest" description="Disordered" evidence="1">
    <location>
        <begin position="1"/>
        <end position="22"/>
    </location>
</feature>
<feature type="compositionally biased region" description="Basic residues" evidence="1">
    <location>
        <begin position="555"/>
        <end position="568"/>
    </location>
</feature>
<feature type="compositionally biased region" description="Polar residues" evidence="1">
    <location>
        <begin position="208"/>
        <end position="225"/>
    </location>
</feature>
<reference evidence="2" key="1">
    <citation type="submission" date="2022-07" db="EMBL/GenBank/DDBJ databases">
        <title>Phylogenomic reconstructions and comparative analyses of Kickxellomycotina fungi.</title>
        <authorList>
            <person name="Reynolds N.K."/>
            <person name="Stajich J.E."/>
            <person name="Barry K."/>
            <person name="Grigoriev I.V."/>
            <person name="Crous P."/>
            <person name="Smith M.E."/>
        </authorList>
    </citation>
    <scope>NUCLEOTIDE SEQUENCE</scope>
    <source>
        <strain evidence="2">NBRC 105413</strain>
    </source>
</reference>
<sequence length="617" mass="67718">MSSGRKSSRSREPSGRGSSWLRNNWTESETREVMEILVSEFISSDYSTQAYSKSHAPDARFSKLSFERPPRELYNKVQNLRQRFFTPHSYLLRWAAPNVDARGLRRAEKCLMNPKTRDSIHGIFAAFVPEAAQYGVDNGTDVVAVKSVNYYCDIFGRLAPELWKTSVDAYRRFLANRELQSAVAAGDSEAEQSDIGRRRVQQPEESDAIQTVLGSPPQSLGSSAMQTPSSALVTDFGSDVYSDATDDSIVGQREQMQLMAVAGHSWHRFLGLRSRWVSLGLDYASRDDWRRREAGFLAHHLLTLLPEYLCDVQATVPLCVVPLFAGSFDATSIEMAVARAHTVHSVVMGALADALLACVDGIDTKEPYTVLSLCWLTDRSTHSRVALALLVSHGSSAQRFGVFPHNDSMFAGMVAGTDGLWHQYAGLQPLPATPLETQPEASDAGHTAFAYSQSGMRYTFFARLRGHFFEMTRDDEWAPTMRPAVPRPIWGASPVTRQMLLAVLHRDVEKILAGMVELFGLRLFCHGFFDGVATSWMVPGNPRRTSDDPGFGAAARRRHPSAATARVRRSRVSAGAISSVASTGAASPYRRPQSTNLSTSLSAAAAAAAAEPAAPPH</sequence>
<comment type="caution">
    <text evidence="2">The sequence shown here is derived from an EMBL/GenBank/DDBJ whole genome shotgun (WGS) entry which is preliminary data.</text>
</comment>
<feature type="region of interest" description="Disordered" evidence="1">
    <location>
        <begin position="185"/>
        <end position="225"/>
    </location>
</feature>
<protein>
    <submittedName>
        <fullName evidence="2">Uncharacterized protein</fullName>
    </submittedName>
</protein>
<evidence type="ECO:0000256" key="1">
    <source>
        <dbReference type="SAM" id="MobiDB-lite"/>
    </source>
</evidence>
<name>A0A9W8CHK8_9FUNG</name>
<dbReference type="Proteomes" id="UP001145021">
    <property type="component" value="Unassembled WGS sequence"/>
</dbReference>
<keyword evidence="3" id="KW-1185">Reference proteome</keyword>
<evidence type="ECO:0000313" key="3">
    <source>
        <dbReference type="Proteomes" id="UP001145021"/>
    </source>
</evidence>
<dbReference type="EMBL" id="JANBOH010000361">
    <property type="protein sequence ID" value="KAJ1642653.1"/>
    <property type="molecule type" value="Genomic_DNA"/>
</dbReference>
<feature type="non-terminal residue" evidence="2">
    <location>
        <position position="617"/>
    </location>
</feature>
<feature type="region of interest" description="Disordered" evidence="1">
    <location>
        <begin position="540"/>
        <end position="568"/>
    </location>
</feature>
<feature type="compositionally biased region" description="Polar residues" evidence="1">
    <location>
        <begin position="592"/>
        <end position="602"/>
    </location>
</feature>
<accession>A0A9W8CHK8</accession>
<evidence type="ECO:0000313" key="2">
    <source>
        <dbReference type="EMBL" id="KAJ1642653.1"/>
    </source>
</evidence>
<feature type="compositionally biased region" description="Low complexity" evidence="1">
    <location>
        <begin position="603"/>
        <end position="617"/>
    </location>
</feature>
<proteinExistence type="predicted"/>
<organism evidence="2 3">
    <name type="scientific">Coemansia asiatica</name>
    <dbReference type="NCBI Taxonomy" id="1052880"/>
    <lineage>
        <taxon>Eukaryota</taxon>
        <taxon>Fungi</taxon>
        <taxon>Fungi incertae sedis</taxon>
        <taxon>Zoopagomycota</taxon>
        <taxon>Kickxellomycotina</taxon>
        <taxon>Kickxellomycetes</taxon>
        <taxon>Kickxellales</taxon>
        <taxon>Kickxellaceae</taxon>
        <taxon>Coemansia</taxon>
    </lineage>
</organism>
<dbReference type="AlphaFoldDB" id="A0A9W8CHK8"/>
<gene>
    <name evidence="2" type="ORF">LPJ64_005520</name>
</gene>
<feature type="region of interest" description="Disordered" evidence="1">
    <location>
        <begin position="582"/>
        <end position="617"/>
    </location>
</feature>